<dbReference type="Proteomes" id="UP000178912">
    <property type="component" value="Unassembled WGS sequence"/>
</dbReference>
<reference evidence="4" key="1">
    <citation type="submission" date="2016-03" db="EMBL/GenBank/DDBJ databases">
        <authorList>
            <person name="Guldener U."/>
        </authorList>
    </citation>
    <scope>NUCLEOTIDE SEQUENCE [LARGE SCALE GENOMIC DNA]</scope>
    <source>
        <strain evidence="4">04CH-RAC-A.6.1</strain>
    </source>
</reference>
<evidence type="ECO:0000256" key="1">
    <source>
        <dbReference type="SAM" id="MobiDB-lite"/>
    </source>
</evidence>
<evidence type="ECO:0000313" key="4">
    <source>
        <dbReference type="Proteomes" id="UP000178912"/>
    </source>
</evidence>
<proteinExistence type="predicted"/>
<organism evidence="3 4">
    <name type="scientific">Rhynchosporium agropyri</name>
    <dbReference type="NCBI Taxonomy" id="914238"/>
    <lineage>
        <taxon>Eukaryota</taxon>
        <taxon>Fungi</taxon>
        <taxon>Dikarya</taxon>
        <taxon>Ascomycota</taxon>
        <taxon>Pezizomycotina</taxon>
        <taxon>Leotiomycetes</taxon>
        <taxon>Helotiales</taxon>
        <taxon>Ploettnerulaceae</taxon>
        <taxon>Rhynchosporium</taxon>
    </lineage>
</organism>
<feature type="region of interest" description="Disordered" evidence="1">
    <location>
        <begin position="35"/>
        <end position="65"/>
    </location>
</feature>
<sequence length="107" mass="11957">MTFFDCFQSAGLCFPCLVAFALAHDATRQDTYNRMRYSHSTQPDDPRAKAEAQAGRQAGGRAQITHQDITITDHEEDERASVNKEIFRESTVNALELGPVQSSPVRK</sequence>
<evidence type="ECO:0000313" key="3">
    <source>
        <dbReference type="EMBL" id="CZT04997.1"/>
    </source>
</evidence>
<feature type="compositionally biased region" description="Low complexity" evidence="1">
    <location>
        <begin position="51"/>
        <end position="63"/>
    </location>
</feature>
<gene>
    <name evidence="3" type="ORF">RAG0_11232</name>
</gene>
<protein>
    <submittedName>
        <fullName evidence="3">Uncharacterized protein</fullName>
    </submittedName>
</protein>
<keyword evidence="2" id="KW-0732">Signal</keyword>
<dbReference type="EMBL" id="FJUX01000072">
    <property type="protein sequence ID" value="CZT04997.1"/>
    <property type="molecule type" value="Genomic_DNA"/>
</dbReference>
<feature type="signal peptide" evidence="2">
    <location>
        <begin position="1"/>
        <end position="23"/>
    </location>
</feature>
<evidence type="ECO:0000256" key="2">
    <source>
        <dbReference type="SAM" id="SignalP"/>
    </source>
</evidence>
<accession>A0A1E1L394</accession>
<keyword evidence="4" id="KW-1185">Reference proteome</keyword>
<feature type="chain" id="PRO_5009446637" evidence="2">
    <location>
        <begin position="24"/>
        <end position="107"/>
    </location>
</feature>
<name>A0A1E1L394_9HELO</name>
<dbReference type="AlphaFoldDB" id="A0A1E1L394"/>